<sequence length="95" mass="10855">MTGLLNLVTLICALVALWSIWKRQWKLLIAVCIAFAIYTVLQPSYLPKGSVPRSEVPPFPPKEAQIEDRNSRPVPIEERARQRDESIQNGLPFLR</sequence>
<comment type="caution">
    <text evidence="3">The sequence shown here is derived from an EMBL/GenBank/DDBJ whole genome shotgun (WGS) entry which is preliminary data.</text>
</comment>
<evidence type="ECO:0000256" key="2">
    <source>
        <dbReference type="SAM" id="Phobius"/>
    </source>
</evidence>
<feature type="compositionally biased region" description="Basic and acidic residues" evidence="1">
    <location>
        <begin position="64"/>
        <end position="86"/>
    </location>
</feature>
<keyword evidence="2" id="KW-1133">Transmembrane helix</keyword>
<feature type="transmembrane region" description="Helical" evidence="2">
    <location>
        <begin position="27"/>
        <end position="46"/>
    </location>
</feature>
<proteinExistence type="predicted"/>
<protein>
    <submittedName>
        <fullName evidence="3">Uncharacterized protein</fullName>
    </submittedName>
</protein>
<name>A0A4S8F584_9BURK</name>
<dbReference type="RefSeq" id="WP_136573213.1">
    <property type="nucleotide sequence ID" value="NZ_STFG01000006.1"/>
</dbReference>
<evidence type="ECO:0000313" key="3">
    <source>
        <dbReference type="EMBL" id="THU02593.1"/>
    </source>
</evidence>
<feature type="transmembrane region" description="Helical" evidence="2">
    <location>
        <begin position="5"/>
        <end position="21"/>
    </location>
</feature>
<evidence type="ECO:0000256" key="1">
    <source>
        <dbReference type="SAM" id="MobiDB-lite"/>
    </source>
</evidence>
<reference evidence="3 4" key="1">
    <citation type="journal article" date="2015" name="Antonie Van Leeuwenhoek">
        <title>Lampropedia puyangensis sp. nov., isolated from symptomatic bark of Populus ? euramericana canker and emended description of Lampropedia hyalina (Ehrenberg 1832) Lee et al. 2004.</title>
        <authorList>
            <person name="Li Y."/>
            <person name="Wang T."/>
            <person name="Piao C.G."/>
            <person name="Wang L.F."/>
            <person name="Tian G.Z."/>
            <person name="Zhu T.H."/>
            <person name="Guo M.W."/>
        </authorList>
    </citation>
    <scope>NUCLEOTIDE SEQUENCE [LARGE SCALE GENOMIC DNA]</scope>
    <source>
        <strain evidence="3 4">2-bin</strain>
    </source>
</reference>
<feature type="region of interest" description="Disordered" evidence="1">
    <location>
        <begin position="49"/>
        <end position="95"/>
    </location>
</feature>
<dbReference type="EMBL" id="STFG01000006">
    <property type="protein sequence ID" value="THU02593.1"/>
    <property type="molecule type" value="Genomic_DNA"/>
</dbReference>
<keyword evidence="2" id="KW-0812">Transmembrane</keyword>
<gene>
    <name evidence="3" type="ORF">E9531_07940</name>
</gene>
<keyword evidence="2" id="KW-0472">Membrane</keyword>
<dbReference type="AlphaFoldDB" id="A0A4S8F584"/>
<keyword evidence="4" id="KW-1185">Reference proteome</keyword>
<accession>A0A4S8F584</accession>
<dbReference type="Proteomes" id="UP000308917">
    <property type="component" value="Unassembled WGS sequence"/>
</dbReference>
<evidence type="ECO:0000313" key="4">
    <source>
        <dbReference type="Proteomes" id="UP000308917"/>
    </source>
</evidence>
<dbReference type="OrthoDB" id="8796686at2"/>
<organism evidence="3 4">
    <name type="scientific">Lampropedia puyangensis</name>
    <dbReference type="NCBI Taxonomy" id="1330072"/>
    <lineage>
        <taxon>Bacteria</taxon>
        <taxon>Pseudomonadati</taxon>
        <taxon>Pseudomonadota</taxon>
        <taxon>Betaproteobacteria</taxon>
        <taxon>Burkholderiales</taxon>
        <taxon>Comamonadaceae</taxon>
        <taxon>Lampropedia</taxon>
    </lineage>
</organism>